<sequence>LEMTTSFRSFVDRTPSTTSDVRLPTLLQDEHIAVRCDNCRCRFQMGSTFDACLVSTNYRLLVVRAVEQQTDVPRRTKIYDDRISIPLCSVYSLRYADAVHGPDSSNGLGGALSPFRANLRRSRKSKGGEETKKSTEKELKQFKPLTTAISSMEIISCLKVYLKDMRVLFIDLRNTPSPSNLANHLLHFSRPPKPDRLPIINEGGGGNKAAPFTSRSSWEEETRRLTARERIPMWRVVDLRAETIHASASSYPPCVVVCAGMSSSDIREGSHAWEGGRFPVWVYGWKGTVLLRSGLPLNSASAAATQRKFEDRIAGTHDFQAAPFVIRLEGGECTLEKIVGAFEKLHKICAVDNAARARRYGKVWPSRVNETGWLHIVTAVLQAAADTVARLVDHEESVLLQEGEGRDVAAVVSSIVQVCLDKQSRKMEGLQRLIEKEWISLGHPFSRRLLSVEGSPFCPVFLVFLDALYQLVEMYPTQFEYTSSSLVAIWDLVLTGTVGSVSCEDATEQWQLGRHSSLFPLESHYKEPFTLLFHGIQYSAAIAMTRTGRDKPLLADIIRPPSSAANVRLWNECYLRWQPEAVVRGGGPLLSSWSLDRLMDKRQVEMGVKWTMTIGTIEEEKISSCFPYSSSRRTDEQVVGHSERPSIGSIVSLATLQISRDNEYEDYESAPVTPTVTIQTPTVPVVRYHSGSVTYSGDSRDVLPTVPPATAHTPNSTRPVSIPVRQAPPVPPKTFTRSYV</sequence>
<dbReference type="GO" id="GO:0016020">
    <property type="term" value="C:membrane"/>
    <property type="evidence" value="ECO:0007669"/>
    <property type="project" value="TreeGrafter"/>
</dbReference>
<dbReference type="PROSITE" id="PS51339">
    <property type="entry name" value="PPASE_MYOTUBULARIN"/>
    <property type="match status" value="1"/>
</dbReference>
<comment type="caution">
    <text evidence="4">The sequence shown here is derived from an EMBL/GenBank/DDBJ whole genome shotgun (WGS) entry which is preliminary data.</text>
</comment>
<dbReference type="EMBL" id="BTSY01000005">
    <property type="protein sequence ID" value="GMT29128.1"/>
    <property type="molecule type" value="Genomic_DNA"/>
</dbReference>
<evidence type="ECO:0000256" key="1">
    <source>
        <dbReference type="ARBA" id="ARBA00007471"/>
    </source>
</evidence>
<accession>A0AAV5WFJ3</accession>
<organism evidence="4 5">
    <name type="scientific">Pristionchus fissidentatus</name>
    <dbReference type="NCBI Taxonomy" id="1538716"/>
    <lineage>
        <taxon>Eukaryota</taxon>
        <taxon>Metazoa</taxon>
        <taxon>Ecdysozoa</taxon>
        <taxon>Nematoda</taxon>
        <taxon>Chromadorea</taxon>
        <taxon>Rhabditida</taxon>
        <taxon>Rhabditina</taxon>
        <taxon>Diplogasteromorpha</taxon>
        <taxon>Diplogasteroidea</taxon>
        <taxon>Neodiplogasteridae</taxon>
        <taxon>Pristionchus</taxon>
    </lineage>
</organism>
<dbReference type="InterPro" id="IPR022587">
    <property type="entry name" value="MTMR12-like_C"/>
</dbReference>
<dbReference type="GO" id="GO:0046856">
    <property type="term" value="P:phosphatidylinositol dephosphorylation"/>
    <property type="evidence" value="ECO:0007669"/>
    <property type="project" value="TreeGrafter"/>
</dbReference>
<reference evidence="4" key="1">
    <citation type="submission" date="2023-10" db="EMBL/GenBank/DDBJ databases">
        <title>Genome assembly of Pristionchus species.</title>
        <authorList>
            <person name="Yoshida K."/>
            <person name="Sommer R.J."/>
        </authorList>
    </citation>
    <scope>NUCLEOTIDE SEQUENCE</scope>
    <source>
        <strain evidence="4">RS5133</strain>
    </source>
</reference>
<comment type="similarity">
    <text evidence="1">Belongs to the protein-tyrosine phosphatase family. Non-receptor class myotubularin subfamily.</text>
</comment>
<evidence type="ECO:0000256" key="2">
    <source>
        <dbReference type="SAM" id="MobiDB-lite"/>
    </source>
</evidence>
<dbReference type="Pfam" id="PF12578">
    <property type="entry name" value="3-PAP"/>
    <property type="match status" value="1"/>
</dbReference>
<dbReference type="Proteomes" id="UP001432322">
    <property type="component" value="Unassembled WGS sequence"/>
</dbReference>
<keyword evidence="5" id="KW-1185">Reference proteome</keyword>
<dbReference type="GO" id="GO:0005737">
    <property type="term" value="C:cytoplasm"/>
    <property type="evidence" value="ECO:0007669"/>
    <property type="project" value="TreeGrafter"/>
</dbReference>
<dbReference type="SUPFAM" id="SSF52799">
    <property type="entry name" value="(Phosphotyrosine protein) phosphatases II"/>
    <property type="match status" value="1"/>
</dbReference>
<dbReference type="InterPro" id="IPR030564">
    <property type="entry name" value="Myotubularin"/>
</dbReference>
<feature type="non-terminal residue" evidence="4">
    <location>
        <position position="1"/>
    </location>
</feature>
<feature type="compositionally biased region" description="Basic and acidic residues" evidence="2">
    <location>
        <begin position="126"/>
        <end position="138"/>
    </location>
</feature>
<evidence type="ECO:0000313" key="5">
    <source>
        <dbReference type="Proteomes" id="UP001432322"/>
    </source>
</evidence>
<dbReference type="InterPro" id="IPR010569">
    <property type="entry name" value="Myotubularin-like_Pase_dom"/>
</dbReference>
<feature type="region of interest" description="Disordered" evidence="2">
    <location>
        <begin position="706"/>
        <end position="740"/>
    </location>
</feature>
<dbReference type="PANTHER" id="PTHR10807">
    <property type="entry name" value="MYOTUBULARIN-RELATED"/>
    <property type="match status" value="1"/>
</dbReference>
<name>A0AAV5WFJ3_9BILA</name>
<dbReference type="Pfam" id="PF06602">
    <property type="entry name" value="Myotub-related"/>
    <property type="match status" value="2"/>
</dbReference>
<dbReference type="AlphaFoldDB" id="A0AAV5WFJ3"/>
<gene>
    <name evidence="4" type="ORF">PFISCL1PPCAC_20425</name>
</gene>
<feature type="region of interest" description="Disordered" evidence="2">
    <location>
        <begin position="119"/>
        <end position="138"/>
    </location>
</feature>
<evidence type="ECO:0000313" key="4">
    <source>
        <dbReference type="EMBL" id="GMT29128.1"/>
    </source>
</evidence>
<protein>
    <recommendedName>
        <fullName evidence="3">Myotubularin phosphatase domain-containing protein</fullName>
    </recommendedName>
</protein>
<feature type="domain" description="Myotubularin phosphatase" evidence="3">
    <location>
        <begin position="212"/>
        <end position="574"/>
    </location>
</feature>
<proteinExistence type="inferred from homology"/>
<evidence type="ECO:0000259" key="3">
    <source>
        <dbReference type="PROSITE" id="PS51339"/>
    </source>
</evidence>
<dbReference type="InterPro" id="IPR029021">
    <property type="entry name" value="Prot-tyrosine_phosphatase-like"/>
</dbReference>
<dbReference type="PANTHER" id="PTHR10807:SF110">
    <property type="entry name" value="FI17948P1"/>
    <property type="match status" value="1"/>
</dbReference>